<dbReference type="Gene3D" id="2.30.30.40">
    <property type="entry name" value="SH3 Domains"/>
    <property type="match status" value="1"/>
</dbReference>
<reference evidence="2 3" key="1">
    <citation type="submission" date="2024-09" db="EMBL/GenBank/DDBJ databases">
        <authorList>
            <person name="Salinas-Garcia M.A."/>
            <person name="Prieme A."/>
        </authorList>
    </citation>
    <scope>NUCLEOTIDE SEQUENCE [LARGE SCALE GENOMIC DNA]</scope>
    <source>
        <strain evidence="2 3">DSM 21081</strain>
    </source>
</reference>
<dbReference type="Proteomes" id="UP001575652">
    <property type="component" value="Unassembled WGS sequence"/>
</dbReference>
<dbReference type="EMBL" id="JBHDLJ010000004">
    <property type="protein sequence ID" value="MFB0834456.1"/>
    <property type="molecule type" value="Genomic_DNA"/>
</dbReference>
<dbReference type="InterPro" id="IPR013486">
    <property type="entry name" value="SpoIID/LytB"/>
</dbReference>
<proteinExistence type="predicted"/>
<dbReference type="Pfam" id="PF08486">
    <property type="entry name" value="SpoIID"/>
    <property type="match status" value="1"/>
</dbReference>
<keyword evidence="3" id="KW-1185">Reference proteome</keyword>
<dbReference type="NCBIfam" id="TIGR02669">
    <property type="entry name" value="SpoIID_LytB"/>
    <property type="match status" value="1"/>
</dbReference>
<dbReference type="InterPro" id="IPR013693">
    <property type="entry name" value="SpoIID/LytB_N"/>
</dbReference>
<evidence type="ECO:0000259" key="1">
    <source>
        <dbReference type="Pfam" id="PF08486"/>
    </source>
</evidence>
<sequence length="476" mass="48661">APVPTPIPTPPPTAPAPEVRYSATANVNLRASAPAGPVLALIAEGGTVTATGRTATHGATTWREVTFGSTTGWVSGDYLAQYVPPGAGGVGPVPANFTVSGAGWGHGVGMSQYGAQGMAKAGLGSDDILEHYYAPARTALTTNHAASEIRVHLLSTAGSTITPSNGRLRVLNGTKVLATTGSPVQLKVSGGKVVATVAGKALAAAGTLTVQWEGTRHWAGSQATTVSVPGAASGYASGTYRHGRIEASVLGGRLNLVNQLRMNDEYLYGLSEMPSSWAPAALQAQAIAGRTYAMRNMGGLKSACACNVYDEVASQKFTGWIKENEGAGVSGAKWKAAVDATQRKAFGVPMSATVVQYNGALIDAVYFSSSGGSTRTAQSVWGSHHAYLQARPDPHSVTAASGNPNRAWSYTATQARVASAFRVADVVSVSIARNSDLTIQSATATTRSGATSTISGAAFRAALPTKSAWVGGVSAR</sequence>
<comment type="caution">
    <text evidence="2">The sequence shown here is derived from an EMBL/GenBank/DDBJ whole genome shotgun (WGS) entry which is preliminary data.</text>
</comment>
<accession>A0ABV4UME2</accession>
<name>A0ABV4UME2_9MICC</name>
<dbReference type="RefSeq" id="WP_373971621.1">
    <property type="nucleotide sequence ID" value="NZ_JBHDLJ010000004.1"/>
</dbReference>
<feature type="domain" description="Sporulation stage II protein D amidase enhancer LytB N-terminal" evidence="1">
    <location>
        <begin position="252"/>
        <end position="344"/>
    </location>
</feature>
<evidence type="ECO:0000313" key="3">
    <source>
        <dbReference type="Proteomes" id="UP001575652"/>
    </source>
</evidence>
<evidence type="ECO:0000313" key="2">
    <source>
        <dbReference type="EMBL" id="MFB0834456.1"/>
    </source>
</evidence>
<gene>
    <name evidence="2" type="ORF">ACETWP_07640</name>
</gene>
<organism evidence="2 3">
    <name type="scientific">Arthrobacter halodurans</name>
    <dbReference type="NCBI Taxonomy" id="516699"/>
    <lineage>
        <taxon>Bacteria</taxon>
        <taxon>Bacillati</taxon>
        <taxon>Actinomycetota</taxon>
        <taxon>Actinomycetes</taxon>
        <taxon>Micrococcales</taxon>
        <taxon>Micrococcaceae</taxon>
        <taxon>Arthrobacter</taxon>
    </lineage>
</organism>
<feature type="non-terminal residue" evidence="2">
    <location>
        <position position="1"/>
    </location>
</feature>
<protein>
    <submittedName>
        <fullName evidence="2">SpoIID/LytB domain-containing protein</fullName>
    </submittedName>
</protein>